<protein>
    <recommendedName>
        <fullName evidence="2">Anti-sigma-W factor RsiW</fullName>
    </recommendedName>
</protein>
<evidence type="ECO:0000259" key="4">
    <source>
        <dbReference type="Pfam" id="PF13490"/>
    </source>
</evidence>
<feature type="transmembrane region" description="Helical" evidence="3">
    <location>
        <begin position="79"/>
        <end position="103"/>
    </location>
</feature>
<dbReference type="Proteomes" id="UP000277811">
    <property type="component" value="Unassembled WGS sequence"/>
</dbReference>
<keyword evidence="3" id="KW-0472">Membrane</keyword>
<organism evidence="5 6">
    <name type="scientific">Lucifera butyrica</name>
    <dbReference type="NCBI Taxonomy" id="1351585"/>
    <lineage>
        <taxon>Bacteria</taxon>
        <taxon>Bacillati</taxon>
        <taxon>Bacillota</taxon>
        <taxon>Negativicutes</taxon>
        <taxon>Veillonellales</taxon>
        <taxon>Veillonellaceae</taxon>
        <taxon>Lucifera</taxon>
    </lineage>
</organism>
<comment type="similarity">
    <text evidence="1">Belongs to the zinc-associated anti-sigma factor (ZAS) superfamily. Anti-sigma-W factor family.</text>
</comment>
<name>A0A498RDR6_9FIRM</name>
<evidence type="ECO:0000256" key="1">
    <source>
        <dbReference type="ARBA" id="ARBA00024353"/>
    </source>
</evidence>
<keyword evidence="6" id="KW-1185">Reference proteome</keyword>
<feature type="transmembrane region" description="Helical" evidence="3">
    <location>
        <begin position="123"/>
        <end position="146"/>
    </location>
</feature>
<evidence type="ECO:0000313" key="6">
    <source>
        <dbReference type="Proteomes" id="UP000277811"/>
    </source>
</evidence>
<dbReference type="EMBL" id="UPPP01000105">
    <property type="protein sequence ID" value="VBB09067.1"/>
    <property type="molecule type" value="Genomic_DNA"/>
</dbReference>
<evidence type="ECO:0000256" key="3">
    <source>
        <dbReference type="SAM" id="Phobius"/>
    </source>
</evidence>
<evidence type="ECO:0000313" key="5">
    <source>
        <dbReference type="EMBL" id="VBB09067.1"/>
    </source>
</evidence>
<sequence>MKCSEWEDLIYEYLDGELAQEMKVHMEEHCRSCAACNSRLQTIRQAMAAFRQEICSVEAGDGFTRKVMLEINKREMVSFWSYAVGGVLGSMALVLMLLTIALFPVLQIATRYAIQFISFWLELVAALPFNAVLALLFSAFLVFLAVAMRGVWHMEEGQV</sequence>
<dbReference type="GO" id="GO:0008270">
    <property type="term" value="F:zinc ion binding"/>
    <property type="evidence" value="ECO:0007669"/>
    <property type="project" value="UniProtKB-KW"/>
</dbReference>
<gene>
    <name evidence="5" type="ORF">LUCI_4353</name>
</gene>
<keyword evidence="5" id="KW-0479">Metal-binding</keyword>
<dbReference type="InterPro" id="IPR041916">
    <property type="entry name" value="Anti_sigma_zinc_sf"/>
</dbReference>
<reference evidence="5 6" key="1">
    <citation type="submission" date="2018-06" db="EMBL/GenBank/DDBJ databases">
        <authorList>
            <person name="Strepis N."/>
        </authorList>
    </citation>
    <scope>NUCLEOTIDE SEQUENCE [LARGE SCALE GENOMIC DNA]</scope>
    <source>
        <strain evidence="5">LUCI</strain>
    </source>
</reference>
<feature type="domain" description="Putative zinc-finger" evidence="4">
    <location>
        <begin position="3"/>
        <end position="36"/>
    </location>
</feature>
<dbReference type="Gene3D" id="1.10.10.1320">
    <property type="entry name" value="Anti-sigma factor, zinc-finger domain"/>
    <property type="match status" value="1"/>
</dbReference>
<keyword evidence="3" id="KW-1133">Transmembrane helix</keyword>
<accession>A0A498RDR6</accession>
<proteinExistence type="inferred from homology"/>
<keyword evidence="5" id="KW-0863">Zinc-finger</keyword>
<dbReference type="RefSeq" id="WP_165866103.1">
    <property type="nucleotide sequence ID" value="NZ_UPPP01000105.1"/>
</dbReference>
<dbReference type="InterPro" id="IPR027383">
    <property type="entry name" value="Znf_put"/>
</dbReference>
<keyword evidence="3" id="KW-0812">Transmembrane</keyword>
<evidence type="ECO:0000256" key="2">
    <source>
        <dbReference type="ARBA" id="ARBA00024438"/>
    </source>
</evidence>
<dbReference type="Pfam" id="PF13490">
    <property type="entry name" value="zf-HC2"/>
    <property type="match status" value="1"/>
</dbReference>
<keyword evidence="5" id="KW-0862">Zinc</keyword>
<dbReference type="AlphaFoldDB" id="A0A498RDR6"/>